<dbReference type="PIRSF" id="PIRSF005763">
    <property type="entry name" value="Txn_reg_ModE"/>
    <property type="match status" value="1"/>
</dbReference>
<evidence type="ECO:0000256" key="2">
    <source>
        <dbReference type="ARBA" id="ARBA00022448"/>
    </source>
</evidence>
<dbReference type="PANTHER" id="PTHR30432:SF1">
    <property type="entry name" value="DNA-BINDING TRANSCRIPTIONAL DUAL REGULATOR MODE"/>
    <property type="match status" value="1"/>
</dbReference>
<dbReference type="Gene3D" id="2.40.50.100">
    <property type="match status" value="2"/>
</dbReference>
<dbReference type="InterPro" id="IPR005116">
    <property type="entry name" value="Transp-assoc_OB_typ1"/>
</dbReference>
<reference evidence="7 8" key="1">
    <citation type="submission" date="2022-07" db="EMBL/GenBank/DDBJ databases">
        <title>Photobacterium pectinilyticum sp. nov., a marine bacterium isolated from surface seawater of Qingdao offshore.</title>
        <authorList>
            <person name="Wang X."/>
        </authorList>
    </citation>
    <scope>NUCLEOTIDE SEQUENCE [LARGE SCALE GENOMIC DNA]</scope>
    <source>
        <strain evidence="7 8">ZSDE20</strain>
    </source>
</reference>
<evidence type="ECO:0000259" key="6">
    <source>
        <dbReference type="PROSITE" id="PS51866"/>
    </source>
</evidence>
<keyword evidence="8" id="KW-1185">Reference proteome</keyword>
<dbReference type="PROSITE" id="PS51866">
    <property type="entry name" value="MOP"/>
    <property type="match status" value="2"/>
</dbReference>
<dbReference type="Pfam" id="PF03459">
    <property type="entry name" value="TOBE"/>
    <property type="match status" value="2"/>
</dbReference>
<comment type="similarity">
    <text evidence="1 5">Belongs to the ModE family.</text>
</comment>
<proteinExistence type="inferred from homology"/>
<evidence type="ECO:0000256" key="5">
    <source>
        <dbReference type="PIRNR" id="PIRNR005763"/>
    </source>
</evidence>
<dbReference type="NCBIfam" id="TIGR00638">
    <property type="entry name" value="Mop"/>
    <property type="match status" value="1"/>
</dbReference>
<dbReference type="SUPFAM" id="SSF50331">
    <property type="entry name" value="MOP-like"/>
    <property type="match status" value="2"/>
</dbReference>
<dbReference type="Gene3D" id="1.10.10.10">
    <property type="entry name" value="Winged helix-like DNA-binding domain superfamily/Winged helix DNA-binding domain"/>
    <property type="match status" value="1"/>
</dbReference>
<name>A0ABT1N025_9GAMM</name>
<keyword evidence="2 5" id="KW-0813">Transport</keyword>
<keyword evidence="3 5" id="KW-0500">Molybdenum</keyword>
<protein>
    <submittedName>
        <fullName evidence="7">TOBE domain-containing protein</fullName>
    </submittedName>
</protein>
<dbReference type="NCBIfam" id="TIGR00637">
    <property type="entry name" value="ModE_repress"/>
    <property type="match status" value="1"/>
</dbReference>
<dbReference type="InterPro" id="IPR051815">
    <property type="entry name" value="Molybdate_resp_trans_reg"/>
</dbReference>
<dbReference type="EMBL" id="JANEYT010000014">
    <property type="protein sequence ID" value="MCQ1058098.1"/>
    <property type="molecule type" value="Genomic_DNA"/>
</dbReference>
<gene>
    <name evidence="7" type="ORF">NHN17_08505</name>
</gene>
<keyword evidence="4" id="KW-0677">Repeat</keyword>
<accession>A0ABT1N025</accession>
<dbReference type="InterPro" id="IPR036388">
    <property type="entry name" value="WH-like_DNA-bd_sf"/>
</dbReference>
<evidence type="ECO:0000313" key="7">
    <source>
        <dbReference type="EMBL" id="MCQ1058098.1"/>
    </source>
</evidence>
<dbReference type="InterPro" id="IPR036390">
    <property type="entry name" value="WH_DNA-bd_sf"/>
</dbReference>
<evidence type="ECO:0000256" key="3">
    <source>
        <dbReference type="ARBA" id="ARBA00022505"/>
    </source>
</evidence>
<dbReference type="RefSeq" id="WP_255041869.1">
    <property type="nucleotide sequence ID" value="NZ_JANEYT010000014.1"/>
</dbReference>
<dbReference type="Proteomes" id="UP001524460">
    <property type="component" value="Unassembled WGS sequence"/>
</dbReference>
<comment type="caution">
    <text evidence="7">The sequence shown here is derived from an EMBL/GenBank/DDBJ whole genome shotgun (WGS) entry which is preliminary data.</text>
</comment>
<dbReference type="InterPro" id="IPR004606">
    <property type="entry name" value="Mop_domain"/>
</dbReference>
<feature type="domain" description="Mop" evidence="6">
    <location>
        <begin position="196"/>
        <end position="262"/>
    </location>
</feature>
<feature type="domain" description="Mop" evidence="6">
    <location>
        <begin position="123"/>
        <end position="189"/>
    </location>
</feature>
<dbReference type="PANTHER" id="PTHR30432">
    <property type="entry name" value="TRANSCRIPTIONAL REGULATOR MODE"/>
    <property type="match status" value="1"/>
</dbReference>
<dbReference type="InterPro" id="IPR003725">
    <property type="entry name" value="ModE-bd_N"/>
</dbReference>
<evidence type="ECO:0000313" key="8">
    <source>
        <dbReference type="Proteomes" id="UP001524460"/>
    </source>
</evidence>
<dbReference type="SUPFAM" id="SSF46785">
    <property type="entry name" value="Winged helix' DNA-binding domain"/>
    <property type="match status" value="1"/>
</dbReference>
<dbReference type="InterPro" id="IPR000847">
    <property type="entry name" value="LysR_HTH_N"/>
</dbReference>
<dbReference type="InterPro" id="IPR016462">
    <property type="entry name" value="ModE"/>
</dbReference>
<evidence type="ECO:0000256" key="1">
    <source>
        <dbReference type="ARBA" id="ARBA00008110"/>
    </source>
</evidence>
<sequence>MVFDAILTLSQQGKMFANPRRIALLKAISSTGSISQGAKQAGISYKAAYDAIREMNNQSESPLIESEKGGKGGGGASLTHRGQRLIQMYELLDQIQSMGLEALNDESVPLHSLLGVMSKLSLQTSARNQLFGTIAKIENHALHDQITVVLQEDIKLTATVTHGSTIRLNLQPGKDVVALIKGPAIDIKLPSSKTEDLSDHNWLKGKIKAIEEDDNSVEVTLTLNQEDEICALIDKGSEDVSQLCIGSEAYAVFSSAQVILATLS</sequence>
<dbReference type="Pfam" id="PF00126">
    <property type="entry name" value="HTH_1"/>
    <property type="match status" value="1"/>
</dbReference>
<evidence type="ECO:0000256" key="4">
    <source>
        <dbReference type="ARBA" id="ARBA00022737"/>
    </source>
</evidence>
<dbReference type="InterPro" id="IPR008995">
    <property type="entry name" value="Mo/tungstate-bd_C_term_dom"/>
</dbReference>
<organism evidence="7 8">
    <name type="scientific">Photobacterium pectinilyticum</name>
    <dbReference type="NCBI Taxonomy" id="2906793"/>
    <lineage>
        <taxon>Bacteria</taxon>
        <taxon>Pseudomonadati</taxon>
        <taxon>Pseudomonadota</taxon>
        <taxon>Gammaproteobacteria</taxon>
        <taxon>Vibrionales</taxon>
        <taxon>Vibrionaceae</taxon>
        <taxon>Photobacterium</taxon>
    </lineage>
</organism>